<keyword evidence="1" id="KW-0812">Transmembrane</keyword>
<proteinExistence type="predicted"/>
<evidence type="ECO:0000256" key="1">
    <source>
        <dbReference type="SAM" id="Phobius"/>
    </source>
</evidence>
<keyword evidence="1" id="KW-0472">Membrane</keyword>
<dbReference type="Proteomes" id="UP000460751">
    <property type="component" value="Unassembled WGS sequence"/>
</dbReference>
<evidence type="ECO:0000313" key="3">
    <source>
        <dbReference type="Proteomes" id="UP000460751"/>
    </source>
</evidence>
<evidence type="ECO:0000313" key="2">
    <source>
        <dbReference type="EMBL" id="MYL28141.1"/>
    </source>
</evidence>
<sequence>MSLCLSFTNADLSITRDVVGMVGTVGALIIGGLGLSTWRRQLHGTSKFEVAKRILTTTYRVQDAIDWARNPMIQLNKEEVEAGRQLEEEQRIYSERLGKVNEHRAELRTLALEARAIWGESAQECFAPLHELVGELHGEIWLHFWLKGAYAGPGAHVDRSPERIHKNDAIVYKADDSDEFSQRLIEAVRHIESIYQPRLRG</sequence>
<name>A0A9X4YEQ4_9GAMM</name>
<keyword evidence="1" id="KW-1133">Transmembrane helix</keyword>
<reference evidence="2 3" key="1">
    <citation type="submission" date="2019-11" db="EMBL/GenBank/DDBJ databases">
        <title>Genome sequences of 17 halophilic strains isolated from different environments.</title>
        <authorList>
            <person name="Furrow R.E."/>
        </authorList>
    </citation>
    <scope>NUCLEOTIDE SEQUENCE [LARGE SCALE GENOMIC DNA]</scope>
    <source>
        <strain evidence="2 3">22507_15_FS</strain>
    </source>
</reference>
<keyword evidence="3" id="KW-1185">Reference proteome</keyword>
<organism evidence="2 3">
    <name type="scientific">Vreelandella halophila</name>
    <dbReference type="NCBI Taxonomy" id="86177"/>
    <lineage>
        <taxon>Bacteria</taxon>
        <taxon>Pseudomonadati</taxon>
        <taxon>Pseudomonadota</taxon>
        <taxon>Gammaproteobacteria</taxon>
        <taxon>Oceanospirillales</taxon>
        <taxon>Halomonadaceae</taxon>
        <taxon>Vreelandella</taxon>
    </lineage>
</organism>
<protein>
    <submittedName>
        <fullName evidence="2">Uncharacterized protein</fullName>
    </submittedName>
</protein>
<dbReference type="EMBL" id="WMEX01000011">
    <property type="protein sequence ID" value="MYL28141.1"/>
    <property type="molecule type" value="Genomic_DNA"/>
</dbReference>
<comment type="caution">
    <text evidence="2">The sequence shown here is derived from an EMBL/GenBank/DDBJ whole genome shotgun (WGS) entry which is preliminary data.</text>
</comment>
<accession>A0A9X4YEQ4</accession>
<dbReference type="AlphaFoldDB" id="A0A9X4YEQ4"/>
<dbReference type="OrthoDB" id="6119095at2"/>
<gene>
    <name evidence="2" type="ORF">GLW01_15225</name>
</gene>
<feature type="transmembrane region" description="Helical" evidence="1">
    <location>
        <begin position="18"/>
        <end position="38"/>
    </location>
</feature>